<gene>
    <name evidence="2" type="ORF">JI746_21270</name>
</gene>
<comment type="caution">
    <text evidence="2">The sequence shown here is derived from an EMBL/GenBank/DDBJ whole genome shotgun (WGS) entry which is preliminary data.</text>
</comment>
<keyword evidence="3" id="KW-1185">Reference proteome</keyword>
<evidence type="ECO:0008006" key="4">
    <source>
        <dbReference type="Google" id="ProtNLM"/>
    </source>
</evidence>
<evidence type="ECO:0000313" key="2">
    <source>
        <dbReference type="EMBL" id="MBL0427659.1"/>
    </source>
</evidence>
<feature type="region of interest" description="Disordered" evidence="1">
    <location>
        <begin position="132"/>
        <end position="155"/>
    </location>
</feature>
<name>A0ABS1JTS8_9BURK</name>
<accession>A0ABS1JTS8</accession>
<evidence type="ECO:0000256" key="1">
    <source>
        <dbReference type="SAM" id="MobiDB-lite"/>
    </source>
</evidence>
<dbReference type="Proteomes" id="UP000622707">
    <property type="component" value="Unassembled WGS sequence"/>
</dbReference>
<dbReference type="EMBL" id="JAEQND010000013">
    <property type="protein sequence ID" value="MBL0427659.1"/>
    <property type="molecule type" value="Genomic_DNA"/>
</dbReference>
<evidence type="ECO:0000313" key="3">
    <source>
        <dbReference type="Proteomes" id="UP000622707"/>
    </source>
</evidence>
<sequence>MMADHNVLTLRPAPARPRAARRFVDVQLKDQTPRGAADELDPRALEAAFPLDSVLTDIDGRVCFSHPTRLEQARTIFARWGLRLYDYCGSMDEFLAAWYAVTGRSHTELSTLLAGTPVAMTSEHQEYLRAVHAGDTGGPPSSCRTRRPPGTSSTS</sequence>
<proteinExistence type="predicted"/>
<reference evidence="2 3" key="1">
    <citation type="journal article" date="2017" name="Int. J. Syst. Evol. Microbiol.">
        <title>Ramlibacter alkalitolerans sp. nov., alkali-tolerant bacterium isolated from soil of ginseng.</title>
        <authorList>
            <person name="Lee D.H."/>
            <person name="Cha C.J."/>
        </authorList>
    </citation>
    <scope>NUCLEOTIDE SEQUENCE [LARGE SCALE GENOMIC DNA]</scope>
    <source>
        <strain evidence="2 3">KACC 19305</strain>
    </source>
</reference>
<organism evidence="2 3">
    <name type="scientific">Ramlibacter alkalitolerans</name>
    <dbReference type="NCBI Taxonomy" id="2039631"/>
    <lineage>
        <taxon>Bacteria</taxon>
        <taxon>Pseudomonadati</taxon>
        <taxon>Pseudomonadota</taxon>
        <taxon>Betaproteobacteria</taxon>
        <taxon>Burkholderiales</taxon>
        <taxon>Comamonadaceae</taxon>
        <taxon>Ramlibacter</taxon>
    </lineage>
</organism>
<protein>
    <recommendedName>
        <fullName evidence="4">Barstar (barnase inhibitor) domain-containing protein</fullName>
    </recommendedName>
</protein>
<dbReference type="RefSeq" id="WP_201692293.1">
    <property type="nucleotide sequence ID" value="NZ_JAEQND010000013.1"/>
</dbReference>